<protein>
    <submittedName>
        <fullName evidence="3">TIGR02679 family protein</fullName>
    </submittedName>
</protein>
<gene>
    <name evidence="3" type="ORF">KGD83_11955</name>
</gene>
<dbReference type="InterPro" id="IPR013495">
    <property type="entry name" value="CHP02679"/>
</dbReference>
<evidence type="ECO:0000259" key="1">
    <source>
        <dbReference type="Pfam" id="PF09664"/>
    </source>
</evidence>
<proteinExistence type="predicted"/>
<dbReference type="NCBIfam" id="TIGR02679">
    <property type="entry name" value="TIGR02679 family protein"/>
    <property type="match status" value="1"/>
</dbReference>
<reference evidence="4" key="1">
    <citation type="submission" date="2021-05" db="EMBL/GenBank/DDBJ databases">
        <title>Direct Submission.</title>
        <authorList>
            <person name="Li K."/>
            <person name="Gao J."/>
        </authorList>
    </citation>
    <scope>NUCLEOTIDE SEQUENCE [LARGE SCALE GENOMIC DNA]</scope>
    <source>
        <strain evidence="4">HDS12</strain>
    </source>
</reference>
<sequence length="414" mass="43727">MTGPDLPRLRRLLGTPATAWLLERSRRRLYEGRPLTGTVTRSGATEEERAALAALVGRRIGRGSNVSVRLERIDDVLRRSGACPGGLAAAVELLTGPVSVREEEQEREERAWDRVFAPLERVCARAPALETWCADVRGDGRVRRMTTGPEEAAPLVEAVARTVDALPAGGVALSQLAAGVLGDAHALDDDRSVTTLVLGAARLLGGEAGGEGAAWRRRVWASVGVLKDELSSTVLVLNLPGDPATATGRALAALAEAGQPAVLTLRQLVCDPRHTPWPGRTVSVCENPVVVAAAADHWGAACAPLVCLQGGASAAALTLLRQAVDGGALTRLHTDFDWGGVRIANALARQVPWRPWRLTAADYRSSLGKRARPLSGTAAPTGWDPLLAEEMAAHGVRVEEETVLDDLLADLGPV</sequence>
<dbReference type="Pfam" id="PF09664">
    <property type="entry name" value="DUF2399"/>
    <property type="match status" value="1"/>
</dbReference>
<evidence type="ECO:0000259" key="2">
    <source>
        <dbReference type="Pfam" id="PF11796"/>
    </source>
</evidence>
<feature type="domain" description="DUF2399" evidence="1">
    <location>
        <begin position="262"/>
        <end position="411"/>
    </location>
</feature>
<organism evidence="3 4">
    <name type="scientific">Nocardiopsis akebiae</name>
    <dbReference type="NCBI Taxonomy" id="2831968"/>
    <lineage>
        <taxon>Bacteria</taxon>
        <taxon>Bacillati</taxon>
        <taxon>Actinomycetota</taxon>
        <taxon>Actinomycetes</taxon>
        <taxon>Streptosporangiales</taxon>
        <taxon>Nocardiopsidaceae</taxon>
        <taxon>Nocardiopsis</taxon>
    </lineage>
</organism>
<dbReference type="Pfam" id="PF11796">
    <property type="entry name" value="DUF3323"/>
    <property type="match status" value="1"/>
</dbReference>
<dbReference type="InterPro" id="IPR024465">
    <property type="entry name" value="DUF2399"/>
</dbReference>
<dbReference type="EMBL" id="CP074132">
    <property type="protein sequence ID" value="QUX31728.1"/>
    <property type="molecule type" value="Genomic_DNA"/>
</dbReference>
<name>A0ABX8CBN7_9ACTN</name>
<evidence type="ECO:0000313" key="3">
    <source>
        <dbReference type="EMBL" id="QUX31728.1"/>
    </source>
</evidence>
<accession>A0ABX8CBN7</accession>
<keyword evidence="4" id="KW-1185">Reference proteome</keyword>
<evidence type="ECO:0000313" key="4">
    <source>
        <dbReference type="Proteomes" id="UP000678016"/>
    </source>
</evidence>
<feature type="domain" description="Conserved hypothetical protein CHP02679 N terminus" evidence="2">
    <location>
        <begin position="35"/>
        <end position="240"/>
    </location>
</feature>
<dbReference type="InterPro" id="IPR024466">
    <property type="entry name" value="CHP02679_N"/>
</dbReference>
<dbReference type="Proteomes" id="UP000678016">
    <property type="component" value="Chromosome"/>
</dbReference>